<feature type="signal peptide" evidence="12">
    <location>
        <begin position="1"/>
        <end position="22"/>
    </location>
</feature>
<evidence type="ECO:0000256" key="2">
    <source>
        <dbReference type="ARBA" id="ARBA00004613"/>
    </source>
</evidence>
<keyword evidence="10" id="KW-0624">Polysaccharide degradation</keyword>
<dbReference type="Proteomes" id="UP000178129">
    <property type="component" value="Unassembled WGS sequence"/>
</dbReference>
<evidence type="ECO:0000313" key="13">
    <source>
        <dbReference type="EMBL" id="CZT12958.1"/>
    </source>
</evidence>
<dbReference type="GO" id="GO:0045493">
    <property type="term" value="P:xylan catabolic process"/>
    <property type="evidence" value="ECO:0007669"/>
    <property type="project" value="UniProtKB-UniRule"/>
</dbReference>
<keyword evidence="14" id="KW-1185">Reference proteome</keyword>
<keyword evidence="4 11" id="KW-0964">Secreted</keyword>
<feature type="chain" id="PRO_5009447423" description="Alpha-L-arabinofuranosidase" evidence="12">
    <location>
        <begin position="23"/>
        <end position="333"/>
    </location>
</feature>
<gene>
    <name evidence="13" type="ORF">RCO7_01799</name>
</gene>
<evidence type="ECO:0000256" key="9">
    <source>
        <dbReference type="ARBA" id="ARBA00023295"/>
    </source>
</evidence>
<dbReference type="AlphaFoldDB" id="A0A1E1LR46"/>
<keyword evidence="5" id="KW-0858">Xylan degradation</keyword>
<dbReference type="EC" id="3.2.1.55" evidence="11"/>
<dbReference type="GO" id="GO:0005576">
    <property type="term" value="C:extracellular region"/>
    <property type="evidence" value="ECO:0007669"/>
    <property type="project" value="UniProtKB-SubCell"/>
</dbReference>
<evidence type="ECO:0000256" key="5">
    <source>
        <dbReference type="ARBA" id="ARBA00022651"/>
    </source>
</evidence>
<sequence>MFHNLATALLLVLPVVSSAALGAPTHNKSCPIPTTYKWTSSNQLATPKNGWIALKDFSTTFYKGNHIVYASNHRSKSQGGGYGSMAFAPFKEWADMGSAAQIATPFTAVAPTIFYFSLASKWVLTYQWGQGTFTYRTSNDPSNVNGWGPANVLLSGQLTGGDKAIDQTVIGDDKNMYIFFAGDNGYIYRASMPIGKFPGNFGNSFTVVMRDTKANLFEAVQVYTVAGQKKYLMIVECMGSRGRYFRSFTATSLDGQWTKNAATENNPFAGKANSGTTSTNDVSHGDLVRHNPDQTMTIDFCNLQFLIQGHNPSASANTYDNLPYVPYLLTLQH</sequence>
<keyword evidence="9 11" id="KW-0326">Glycosidase</keyword>
<evidence type="ECO:0000313" key="14">
    <source>
        <dbReference type="Proteomes" id="UP000178129"/>
    </source>
</evidence>
<dbReference type="InterPro" id="IPR023296">
    <property type="entry name" value="Glyco_hydro_beta-prop_sf"/>
</dbReference>
<dbReference type="EMBL" id="FJUW01000079">
    <property type="protein sequence ID" value="CZT12958.1"/>
    <property type="molecule type" value="Genomic_DNA"/>
</dbReference>
<dbReference type="STRING" id="914237.A0A1E1LR46"/>
<evidence type="ECO:0000256" key="4">
    <source>
        <dbReference type="ARBA" id="ARBA00022525"/>
    </source>
</evidence>
<keyword evidence="6 11" id="KW-0732">Signal</keyword>
<keyword evidence="8" id="KW-0119">Carbohydrate metabolism</keyword>
<evidence type="ECO:0000256" key="11">
    <source>
        <dbReference type="RuleBase" id="RU368117"/>
    </source>
</evidence>
<evidence type="ECO:0000256" key="10">
    <source>
        <dbReference type="ARBA" id="ARBA00023326"/>
    </source>
</evidence>
<comment type="catalytic activity">
    <reaction evidence="1 11">
        <text>Hydrolysis of terminal non-reducing alpha-L-arabinofuranoside residues in alpha-L-arabinosides.</text>
        <dbReference type="EC" id="3.2.1.55"/>
    </reaction>
</comment>
<evidence type="ECO:0000256" key="12">
    <source>
        <dbReference type="SAM" id="SignalP"/>
    </source>
</evidence>
<dbReference type="SUPFAM" id="SSF75005">
    <property type="entry name" value="Arabinanase/levansucrase/invertase"/>
    <property type="match status" value="1"/>
</dbReference>
<comment type="caution">
    <text evidence="13">The sequence shown here is derived from an EMBL/GenBank/DDBJ whole genome shotgun (WGS) entry which is preliminary data.</text>
</comment>
<evidence type="ECO:0000256" key="7">
    <source>
        <dbReference type="ARBA" id="ARBA00022801"/>
    </source>
</evidence>
<evidence type="ECO:0000256" key="1">
    <source>
        <dbReference type="ARBA" id="ARBA00001462"/>
    </source>
</evidence>
<comment type="function">
    <text evidence="11">Alpha-L-arabinofuranosidase involved in the hydrolysis of xylan, a major structural heterogeneous polysaccharide found in plant biomass representing the second most abundant polysaccharide in the biosphere, after cellulose.</text>
</comment>
<keyword evidence="7 11" id="KW-0378">Hydrolase</keyword>
<name>A0A1E1LR46_9HELO</name>
<evidence type="ECO:0000256" key="3">
    <source>
        <dbReference type="ARBA" id="ARBA00007396"/>
    </source>
</evidence>
<dbReference type="Pfam" id="PF03664">
    <property type="entry name" value="Glyco_hydro_62"/>
    <property type="match status" value="1"/>
</dbReference>
<proteinExistence type="inferred from homology"/>
<dbReference type="GO" id="GO:0046373">
    <property type="term" value="P:L-arabinose metabolic process"/>
    <property type="evidence" value="ECO:0007669"/>
    <property type="project" value="UniProtKB-UniRule"/>
</dbReference>
<dbReference type="GO" id="GO:0046556">
    <property type="term" value="F:alpha-L-arabinofuranosidase activity"/>
    <property type="evidence" value="ECO:0007669"/>
    <property type="project" value="UniProtKB-UniRule"/>
</dbReference>
<comment type="similarity">
    <text evidence="3 11">Belongs to the glycosyl hydrolase 62 family.</text>
</comment>
<comment type="subcellular location">
    <subcellularLocation>
        <location evidence="2 11">Secreted</location>
    </subcellularLocation>
</comment>
<organism evidence="13 14">
    <name type="scientific">Rhynchosporium graminicola</name>
    <dbReference type="NCBI Taxonomy" id="2792576"/>
    <lineage>
        <taxon>Eukaryota</taxon>
        <taxon>Fungi</taxon>
        <taxon>Dikarya</taxon>
        <taxon>Ascomycota</taxon>
        <taxon>Pezizomycotina</taxon>
        <taxon>Leotiomycetes</taxon>
        <taxon>Helotiales</taxon>
        <taxon>Ploettnerulaceae</taxon>
        <taxon>Rhynchosporium</taxon>
    </lineage>
</organism>
<evidence type="ECO:0000256" key="6">
    <source>
        <dbReference type="ARBA" id="ARBA00022729"/>
    </source>
</evidence>
<dbReference type="InterPro" id="IPR005193">
    <property type="entry name" value="GH62_arabinosidase"/>
</dbReference>
<accession>A0A1E1LR46</accession>
<reference evidence="14" key="1">
    <citation type="submission" date="2016-03" db="EMBL/GenBank/DDBJ databases">
        <authorList>
            <person name="Ploux O."/>
        </authorList>
    </citation>
    <scope>NUCLEOTIDE SEQUENCE [LARGE SCALE GENOMIC DNA]</scope>
    <source>
        <strain evidence="14">UK7</strain>
    </source>
</reference>
<evidence type="ECO:0000256" key="8">
    <source>
        <dbReference type="ARBA" id="ARBA00023277"/>
    </source>
</evidence>
<protein>
    <recommendedName>
        <fullName evidence="11">Alpha-L-arabinofuranosidase</fullName>
        <ecNumber evidence="11">3.2.1.55</ecNumber>
    </recommendedName>
</protein>
<dbReference type="InParanoid" id="A0A1E1LR46"/>
<dbReference type="PANTHER" id="PTHR40631:SF1">
    <property type="entry name" value="ALPHA-L-ARABINOFURANOSIDASE AXHA-2-RELATED"/>
    <property type="match status" value="1"/>
</dbReference>
<dbReference type="PANTHER" id="PTHR40631">
    <property type="entry name" value="ALPHA-L-ARABINOFURANOSIDASE AXHA-2-RELATED"/>
    <property type="match status" value="1"/>
</dbReference>
<dbReference type="Gene3D" id="2.115.10.20">
    <property type="entry name" value="Glycosyl hydrolase domain, family 43"/>
    <property type="match status" value="1"/>
</dbReference>